<dbReference type="Pfam" id="PF01079">
    <property type="entry name" value="Hint"/>
    <property type="match status" value="1"/>
</dbReference>
<dbReference type="SUPFAM" id="SSF51294">
    <property type="entry name" value="Hedgehog/intein (Hint) domain"/>
    <property type="match status" value="1"/>
</dbReference>
<name>A0A815UIZ0_9BILA</name>
<dbReference type="EMBL" id="CAJNOK010006967">
    <property type="protein sequence ID" value="CAF1020331.1"/>
    <property type="molecule type" value="Genomic_DNA"/>
</dbReference>
<dbReference type="SMART" id="SM00306">
    <property type="entry name" value="HintN"/>
    <property type="match status" value="1"/>
</dbReference>
<reference evidence="3" key="1">
    <citation type="submission" date="2021-02" db="EMBL/GenBank/DDBJ databases">
        <authorList>
            <person name="Nowell W R."/>
        </authorList>
    </citation>
    <scope>NUCLEOTIDE SEQUENCE</scope>
</reference>
<dbReference type="CDD" id="cd00081">
    <property type="entry name" value="Hint"/>
    <property type="match status" value="1"/>
</dbReference>
<protein>
    <recommendedName>
        <fullName evidence="1">Hint domain-containing protein</fullName>
    </recommendedName>
</protein>
<organism evidence="3 6">
    <name type="scientific">Didymodactylos carnosus</name>
    <dbReference type="NCBI Taxonomy" id="1234261"/>
    <lineage>
        <taxon>Eukaryota</taxon>
        <taxon>Metazoa</taxon>
        <taxon>Spiralia</taxon>
        <taxon>Gnathifera</taxon>
        <taxon>Rotifera</taxon>
        <taxon>Eurotatoria</taxon>
        <taxon>Bdelloidea</taxon>
        <taxon>Philodinida</taxon>
        <taxon>Philodinidae</taxon>
        <taxon>Didymodactylos</taxon>
    </lineage>
</organism>
<dbReference type="AlphaFoldDB" id="A0A815UIZ0"/>
<dbReference type="EMBL" id="CAJOBC010089162">
    <property type="protein sequence ID" value="CAF4377534.1"/>
    <property type="molecule type" value="Genomic_DNA"/>
</dbReference>
<evidence type="ECO:0000259" key="1">
    <source>
        <dbReference type="SMART" id="SM00306"/>
    </source>
</evidence>
<evidence type="ECO:0000313" key="3">
    <source>
        <dbReference type="EMBL" id="CAF1517738.1"/>
    </source>
</evidence>
<gene>
    <name evidence="3" type="ORF">GPM918_LOCUS37409</name>
    <name evidence="2" type="ORF">OVA965_LOCUS15471</name>
    <name evidence="5" type="ORF">SRO942_LOCUS38174</name>
    <name evidence="4" type="ORF">TMI583_LOCUS15479</name>
</gene>
<dbReference type="OrthoDB" id="5212at2759"/>
<comment type="caution">
    <text evidence="3">The sequence shown here is derived from an EMBL/GenBank/DDBJ whole genome shotgun (WGS) entry which is preliminary data.</text>
</comment>
<dbReference type="PROSITE" id="PS50817">
    <property type="entry name" value="INTEIN_N_TER"/>
    <property type="match status" value="1"/>
</dbReference>
<dbReference type="Gene3D" id="2.170.16.10">
    <property type="entry name" value="Hedgehog/Intein (Hint) domain"/>
    <property type="match status" value="1"/>
</dbReference>
<dbReference type="GO" id="GO:0016539">
    <property type="term" value="P:intein-mediated protein splicing"/>
    <property type="evidence" value="ECO:0007669"/>
    <property type="project" value="InterPro"/>
</dbReference>
<evidence type="ECO:0000313" key="6">
    <source>
        <dbReference type="Proteomes" id="UP000663829"/>
    </source>
</evidence>
<proteinExistence type="predicted"/>
<sequence>MLGLCLFGDDLVSLQDGSLKQMKDLRSGDKVYSVDKQGQIVKDEIIMMLHGGAKTEAPFYTVTISSNRSVSLTGDHLIITYNKQKKRSHFVAANELKVNDYILMGASHSENLQPQLITSIEVLYKTGFYTPMTYTGTLLVNELAVSCYVKHENMYGEMHALLYPFRLYYYLVKDVLQLSEEPFPFAMRVGTENEGEFYGTQLIRSLHQSKKTIKYLVQNLLLHTFLNI</sequence>
<dbReference type="NCBIfam" id="TIGR01445">
    <property type="entry name" value="intein_Nterm"/>
    <property type="match status" value="1"/>
</dbReference>
<dbReference type="Proteomes" id="UP000681722">
    <property type="component" value="Unassembled WGS sequence"/>
</dbReference>
<evidence type="ECO:0000313" key="4">
    <source>
        <dbReference type="EMBL" id="CAF3788965.1"/>
    </source>
</evidence>
<dbReference type="EMBL" id="CAJNOQ010023612">
    <property type="protein sequence ID" value="CAF1517738.1"/>
    <property type="molecule type" value="Genomic_DNA"/>
</dbReference>
<evidence type="ECO:0000313" key="5">
    <source>
        <dbReference type="EMBL" id="CAF4377534.1"/>
    </source>
</evidence>
<dbReference type="GO" id="GO:0016540">
    <property type="term" value="P:protein autoprocessing"/>
    <property type="evidence" value="ECO:0007669"/>
    <property type="project" value="InterPro"/>
</dbReference>
<feature type="domain" description="Hint" evidence="1">
    <location>
        <begin position="3"/>
        <end position="106"/>
    </location>
</feature>
<dbReference type="PANTHER" id="PTHR11889">
    <property type="entry name" value="HEDGEHOG"/>
    <property type="match status" value="1"/>
</dbReference>
<dbReference type="InterPro" id="IPR001767">
    <property type="entry name" value="Hedgehog_Hint"/>
</dbReference>
<dbReference type="EMBL" id="CAJOBA010006977">
    <property type="protein sequence ID" value="CAF3788965.1"/>
    <property type="molecule type" value="Genomic_DNA"/>
</dbReference>
<keyword evidence="6" id="KW-1185">Reference proteome</keyword>
<dbReference type="InterPro" id="IPR050387">
    <property type="entry name" value="Hedgehog_Signaling"/>
</dbReference>
<dbReference type="InterPro" id="IPR036844">
    <property type="entry name" value="Hint_dom_sf"/>
</dbReference>
<dbReference type="Proteomes" id="UP000663829">
    <property type="component" value="Unassembled WGS sequence"/>
</dbReference>
<dbReference type="InterPro" id="IPR003587">
    <property type="entry name" value="Hint_dom_N"/>
</dbReference>
<evidence type="ECO:0000313" key="2">
    <source>
        <dbReference type="EMBL" id="CAF1020331.1"/>
    </source>
</evidence>
<dbReference type="Proteomes" id="UP000677228">
    <property type="component" value="Unassembled WGS sequence"/>
</dbReference>
<dbReference type="PANTHER" id="PTHR11889:SF31">
    <property type="entry name" value="PROTEIN HEDGEHOG"/>
    <property type="match status" value="1"/>
</dbReference>
<dbReference type="Proteomes" id="UP000682733">
    <property type="component" value="Unassembled WGS sequence"/>
</dbReference>
<accession>A0A815UIZ0</accession>
<dbReference type="InterPro" id="IPR006141">
    <property type="entry name" value="Intein_N"/>
</dbReference>